<feature type="chain" id="PRO_5025059056" evidence="1">
    <location>
        <begin position="22"/>
        <end position="114"/>
    </location>
</feature>
<gene>
    <name evidence="2" type="ORF">So717_01330</name>
</gene>
<comment type="caution">
    <text evidence="2">The sequence shown here is derived from an EMBL/GenBank/DDBJ whole genome shotgun (WGS) entry which is preliminary data.</text>
</comment>
<name>A0A640VLV9_9RHOB</name>
<dbReference type="AlphaFoldDB" id="A0A640VLV9"/>
<proteinExistence type="predicted"/>
<evidence type="ECO:0000256" key="1">
    <source>
        <dbReference type="SAM" id="SignalP"/>
    </source>
</evidence>
<keyword evidence="1" id="KW-0732">Signal</keyword>
<protein>
    <submittedName>
        <fullName evidence="2">Uncharacterized protein</fullName>
    </submittedName>
</protein>
<sequence length="114" mass="12361">MIARCVLAALICVAGALPGSAGQKIYSGEEAAALRCANALAFTAVALESTGRISQLEKDVMLDITARILVEHVSGNWQQKKAALRVVRDRRDGVQTLDDFRRFATQCLVQFPTN</sequence>
<keyword evidence="3" id="KW-1185">Reference proteome</keyword>
<reference evidence="2 3" key="1">
    <citation type="submission" date="2019-12" db="EMBL/GenBank/DDBJ databases">
        <title>Roseobacter cerasinus sp. nov., isolated from seawater around aquaculture.</title>
        <authorList>
            <person name="Muramatsu S."/>
            <person name="Takabe Y."/>
            <person name="Mori K."/>
            <person name="Takaichi S."/>
            <person name="Hanada S."/>
        </authorList>
    </citation>
    <scope>NUCLEOTIDE SEQUENCE [LARGE SCALE GENOMIC DNA]</scope>
    <source>
        <strain evidence="2 3">AI77</strain>
    </source>
</reference>
<organism evidence="2 3">
    <name type="scientific">Roseobacter cerasinus</name>
    <dbReference type="NCBI Taxonomy" id="2602289"/>
    <lineage>
        <taxon>Bacteria</taxon>
        <taxon>Pseudomonadati</taxon>
        <taxon>Pseudomonadota</taxon>
        <taxon>Alphaproteobacteria</taxon>
        <taxon>Rhodobacterales</taxon>
        <taxon>Roseobacteraceae</taxon>
        <taxon>Roseobacter</taxon>
    </lineage>
</organism>
<accession>A0A640VLV9</accession>
<evidence type="ECO:0000313" key="3">
    <source>
        <dbReference type="Proteomes" id="UP000436522"/>
    </source>
</evidence>
<dbReference type="Proteomes" id="UP000436522">
    <property type="component" value="Unassembled WGS sequence"/>
</dbReference>
<dbReference type="EMBL" id="BLIV01000001">
    <property type="protein sequence ID" value="GFE48380.1"/>
    <property type="molecule type" value="Genomic_DNA"/>
</dbReference>
<evidence type="ECO:0000313" key="2">
    <source>
        <dbReference type="EMBL" id="GFE48380.1"/>
    </source>
</evidence>
<feature type="signal peptide" evidence="1">
    <location>
        <begin position="1"/>
        <end position="21"/>
    </location>
</feature>